<accession>A0A4R3HTP2</accession>
<reference evidence="1 2" key="1">
    <citation type="submission" date="2019-03" db="EMBL/GenBank/DDBJ databases">
        <title>Genomic Encyclopedia of Archaeal and Bacterial Type Strains, Phase II (KMG-II): from individual species to whole genera.</title>
        <authorList>
            <person name="Goeker M."/>
        </authorList>
    </citation>
    <scope>NUCLEOTIDE SEQUENCE [LARGE SCALE GENOMIC DNA]</scope>
    <source>
        <strain evidence="1 2">DSM 15388</strain>
    </source>
</reference>
<gene>
    <name evidence="1" type="ORF">BCF53_12435</name>
</gene>
<sequence>MNSNSSLKTDYNNRFNRRVWLNDRRSDLILYLQSRGIQHLPVIAEPHWSVIPRSSIWIIQPSASSQPGGWYGIAGDHPTDIVAVNGVSRNPRDILTHFTQKWLAAAETLMNGEDCREFRIKDADQRETIGELIHDRASRIQRWTEDDYLWIGSNFEFSTGSGLKNIDPFA</sequence>
<organism evidence="1 2">
    <name type="scientific">Reinekea marinisedimentorum</name>
    <dbReference type="NCBI Taxonomy" id="230495"/>
    <lineage>
        <taxon>Bacteria</taxon>
        <taxon>Pseudomonadati</taxon>
        <taxon>Pseudomonadota</taxon>
        <taxon>Gammaproteobacteria</taxon>
        <taxon>Oceanospirillales</taxon>
        <taxon>Saccharospirillaceae</taxon>
        <taxon>Reinekea</taxon>
    </lineage>
</organism>
<dbReference type="Proteomes" id="UP000295793">
    <property type="component" value="Unassembled WGS sequence"/>
</dbReference>
<dbReference type="RefSeq" id="WP_165901977.1">
    <property type="nucleotide sequence ID" value="NZ_SLZR01000024.1"/>
</dbReference>
<proteinExistence type="predicted"/>
<dbReference type="EMBL" id="SLZR01000024">
    <property type="protein sequence ID" value="TCS36452.1"/>
    <property type="molecule type" value="Genomic_DNA"/>
</dbReference>
<evidence type="ECO:0000313" key="2">
    <source>
        <dbReference type="Proteomes" id="UP000295793"/>
    </source>
</evidence>
<name>A0A4R3HTP2_9GAMM</name>
<keyword evidence="2" id="KW-1185">Reference proteome</keyword>
<comment type="caution">
    <text evidence="1">The sequence shown here is derived from an EMBL/GenBank/DDBJ whole genome shotgun (WGS) entry which is preliminary data.</text>
</comment>
<dbReference type="AlphaFoldDB" id="A0A4R3HTP2"/>
<protein>
    <submittedName>
        <fullName evidence="1">Uncharacterized protein DUF4826</fullName>
    </submittedName>
</protein>
<dbReference type="InterPro" id="IPR032251">
    <property type="entry name" value="DUF4826"/>
</dbReference>
<evidence type="ECO:0000313" key="1">
    <source>
        <dbReference type="EMBL" id="TCS36452.1"/>
    </source>
</evidence>
<dbReference type="Pfam" id="PF16108">
    <property type="entry name" value="DUF4826"/>
    <property type="match status" value="1"/>
</dbReference>